<dbReference type="InterPro" id="IPR029058">
    <property type="entry name" value="AB_hydrolase_fold"/>
</dbReference>
<dbReference type="GO" id="GO:0004185">
    <property type="term" value="F:serine-type carboxypeptidase activity"/>
    <property type="evidence" value="ECO:0007669"/>
    <property type="project" value="InterPro"/>
</dbReference>
<proteinExistence type="inferred from homology"/>
<dbReference type="EMBL" id="KZ361520">
    <property type="protein sequence ID" value="PIO58336.1"/>
    <property type="molecule type" value="Genomic_DNA"/>
</dbReference>
<evidence type="ECO:0008006" key="5">
    <source>
        <dbReference type="Google" id="ProtNLM"/>
    </source>
</evidence>
<dbReference type="InterPro" id="IPR001563">
    <property type="entry name" value="Peptidase_S10"/>
</dbReference>
<evidence type="ECO:0000256" key="2">
    <source>
        <dbReference type="SAM" id="MobiDB-lite"/>
    </source>
</evidence>
<dbReference type="Pfam" id="PF00450">
    <property type="entry name" value="Peptidase_S10"/>
    <property type="match status" value="1"/>
</dbReference>
<comment type="similarity">
    <text evidence="1">Belongs to the peptidase S10 family.</text>
</comment>
<dbReference type="Gene3D" id="3.40.50.1820">
    <property type="entry name" value="alpha/beta hydrolase"/>
    <property type="match status" value="1"/>
</dbReference>
<feature type="non-terminal residue" evidence="3">
    <location>
        <position position="1"/>
    </location>
</feature>
<organism evidence="3 4">
    <name type="scientific">Teladorsagia circumcincta</name>
    <name type="common">Brown stomach worm</name>
    <name type="synonym">Ostertagia circumcincta</name>
    <dbReference type="NCBI Taxonomy" id="45464"/>
    <lineage>
        <taxon>Eukaryota</taxon>
        <taxon>Metazoa</taxon>
        <taxon>Ecdysozoa</taxon>
        <taxon>Nematoda</taxon>
        <taxon>Chromadorea</taxon>
        <taxon>Rhabditida</taxon>
        <taxon>Rhabditina</taxon>
        <taxon>Rhabditomorpha</taxon>
        <taxon>Strongyloidea</taxon>
        <taxon>Trichostrongylidae</taxon>
        <taxon>Teladorsagia</taxon>
    </lineage>
</organism>
<gene>
    <name evidence="3" type="ORF">TELCIR_20231</name>
</gene>
<dbReference type="GO" id="GO:0006508">
    <property type="term" value="P:proteolysis"/>
    <property type="evidence" value="ECO:0007669"/>
    <property type="project" value="InterPro"/>
</dbReference>
<dbReference type="AlphaFoldDB" id="A0A2G9TK28"/>
<accession>A0A2G9TK28</accession>
<dbReference type="Proteomes" id="UP000230423">
    <property type="component" value="Unassembled WGS sequence"/>
</dbReference>
<sequence length="174" mass="18764">LQQRQPWYYQSDSNYINTLGGYARKYPKNIDVLTVKGSGHFVPLDRPAQSLQMIYNWIRRADYSTPYMQTTSTTTSPTSTSPVTTTPIPTTGTTTPSSNTTVPSPTIPVPSNSSTTPSQSTTTLPPTSPGTSPNNNLGTSPTSPVPESTSKTGGSSVYYVYSVVCLIVLRVLFD</sequence>
<dbReference type="SUPFAM" id="SSF53474">
    <property type="entry name" value="alpha/beta-Hydrolases"/>
    <property type="match status" value="1"/>
</dbReference>
<reference evidence="3 4" key="1">
    <citation type="submission" date="2015-09" db="EMBL/GenBank/DDBJ databases">
        <title>Draft genome of the parasitic nematode Teladorsagia circumcincta isolate WARC Sus (inbred).</title>
        <authorList>
            <person name="Mitreva M."/>
        </authorList>
    </citation>
    <scope>NUCLEOTIDE SEQUENCE [LARGE SCALE GENOMIC DNA]</scope>
    <source>
        <strain evidence="3 4">S</strain>
    </source>
</reference>
<dbReference type="PROSITE" id="PS00560">
    <property type="entry name" value="CARBOXYPEPT_SER_HIS"/>
    <property type="match status" value="1"/>
</dbReference>
<dbReference type="InterPro" id="IPR033124">
    <property type="entry name" value="Ser_caboxypep_his_AS"/>
</dbReference>
<feature type="region of interest" description="Disordered" evidence="2">
    <location>
        <begin position="68"/>
        <end position="153"/>
    </location>
</feature>
<evidence type="ECO:0000313" key="3">
    <source>
        <dbReference type="EMBL" id="PIO58336.1"/>
    </source>
</evidence>
<dbReference type="OrthoDB" id="5857496at2759"/>
<feature type="compositionally biased region" description="Low complexity" evidence="2">
    <location>
        <begin position="69"/>
        <end position="153"/>
    </location>
</feature>
<evidence type="ECO:0000256" key="1">
    <source>
        <dbReference type="ARBA" id="ARBA00009431"/>
    </source>
</evidence>
<protein>
    <recommendedName>
        <fullName evidence="5">Serine carboxypeptidase</fullName>
    </recommendedName>
</protein>
<evidence type="ECO:0000313" key="4">
    <source>
        <dbReference type="Proteomes" id="UP000230423"/>
    </source>
</evidence>
<name>A0A2G9TK28_TELCI</name>
<keyword evidence="4" id="KW-1185">Reference proteome</keyword>